<dbReference type="Proteomes" id="UP000095286">
    <property type="component" value="Unplaced"/>
</dbReference>
<protein>
    <submittedName>
        <fullName evidence="2">Hydrolase_4 domain-containing protein</fullName>
    </submittedName>
</protein>
<accession>A0AC35U1D3</accession>
<evidence type="ECO:0000313" key="2">
    <source>
        <dbReference type="WBParaSite" id="RSKR_0000642200.1"/>
    </source>
</evidence>
<evidence type="ECO:0000313" key="1">
    <source>
        <dbReference type="Proteomes" id="UP000095286"/>
    </source>
</evidence>
<name>A0AC35U1D3_9BILA</name>
<dbReference type="WBParaSite" id="RSKR_0000642200.1">
    <property type="protein sequence ID" value="RSKR_0000642200.1"/>
    <property type="gene ID" value="RSKR_0000642200"/>
</dbReference>
<proteinExistence type="predicted"/>
<reference evidence="2" key="1">
    <citation type="submission" date="2016-11" db="UniProtKB">
        <authorList>
            <consortium name="WormBaseParasite"/>
        </authorList>
    </citation>
    <scope>IDENTIFICATION</scope>
    <source>
        <strain evidence="2">KR3021</strain>
    </source>
</reference>
<sequence length="103" mass="11952">MQWENKTAGDSLRDDATLATFNTILNIRKVKWPVLEMHAFDDSLVPISHADSIYCNCNSPKVQFYVQDSNHNFFDTASEIWLRAKEFLNFDKPRNAARDTILE</sequence>
<organism evidence="1 2">
    <name type="scientific">Rhabditophanes sp. KR3021</name>
    <dbReference type="NCBI Taxonomy" id="114890"/>
    <lineage>
        <taxon>Eukaryota</taxon>
        <taxon>Metazoa</taxon>
        <taxon>Ecdysozoa</taxon>
        <taxon>Nematoda</taxon>
        <taxon>Chromadorea</taxon>
        <taxon>Rhabditida</taxon>
        <taxon>Tylenchina</taxon>
        <taxon>Panagrolaimomorpha</taxon>
        <taxon>Strongyloidoidea</taxon>
        <taxon>Alloionematidae</taxon>
        <taxon>Rhabditophanes</taxon>
    </lineage>
</organism>